<sequence>MKKVANYIVYQMRGTGKPRIYVPKDWMEAEGIGQYDVIKVSFEVLERYKGKKTEEENEDD</sequence>
<dbReference type="Proteomes" id="UP000094707">
    <property type="component" value="Plasmid II"/>
</dbReference>
<geneLocation type="plasmid" evidence="2">
    <name>ii</name>
</geneLocation>
<dbReference type="RefSeq" id="WP_071908113.1">
    <property type="nucleotide sequence ID" value="NZ_LT607757.1"/>
</dbReference>
<reference evidence="1 2" key="1">
    <citation type="submission" date="2016-08" db="EMBL/GenBank/DDBJ databases">
        <authorList>
            <person name="Seilhamer J.J."/>
        </authorList>
    </citation>
    <scope>NUCLEOTIDE SEQUENCE [LARGE SCALE GENOMIC DNA]</scope>
    <source>
        <strain evidence="1">Buetzberg</strain>
        <plasmid evidence="2">Plasmid ii</plasmid>
    </source>
</reference>
<dbReference type="GeneID" id="30413224"/>
<protein>
    <submittedName>
        <fullName evidence="1">Squalene/phytoene synthase</fullName>
    </submittedName>
</protein>
<organism evidence="1 2">
    <name type="scientific">Methanobacterium congolense</name>
    <dbReference type="NCBI Taxonomy" id="118062"/>
    <lineage>
        <taxon>Archaea</taxon>
        <taxon>Methanobacteriati</taxon>
        <taxon>Methanobacteriota</taxon>
        <taxon>Methanomada group</taxon>
        <taxon>Methanobacteria</taxon>
        <taxon>Methanobacteriales</taxon>
        <taxon>Methanobacteriaceae</taxon>
        <taxon>Methanobacterium</taxon>
    </lineage>
</organism>
<proteinExistence type="predicted"/>
<evidence type="ECO:0000313" key="1">
    <source>
        <dbReference type="EMBL" id="SCG86926.1"/>
    </source>
</evidence>
<dbReference type="KEGG" id="mcub:MCBB_PMCBBP0016"/>
<gene>
    <name evidence="1" type="ORF">MCBB_PMCBBP0016</name>
</gene>
<accession>A0A1D3L5U4</accession>
<keyword evidence="2" id="KW-1185">Reference proteome</keyword>
<name>A0A1D3L5U4_9EURY</name>
<dbReference type="EMBL" id="LT607757">
    <property type="protein sequence ID" value="SCG86926.1"/>
    <property type="molecule type" value="Genomic_DNA"/>
</dbReference>
<dbReference type="AlphaFoldDB" id="A0A1D3L5U4"/>
<evidence type="ECO:0000313" key="2">
    <source>
        <dbReference type="Proteomes" id="UP000094707"/>
    </source>
</evidence>